<dbReference type="PRINTS" id="PR00344">
    <property type="entry name" value="BCTRLSENSOR"/>
</dbReference>
<keyword evidence="13" id="KW-0812">Transmembrane</keyword>
<reference evidence="15 16" key="1">
    <citation type="submission" date="2017-09" db="EMBL/GenBank/DDBJ databases">
        <authorList>
            <person name="Ehlers B."/>
            <person name="Leendertz F.H."/>
        </authorList>
    </citation>
    <scope>NUCLEOTIDE SEQUENCE [LARGE SCALE GENOMIC DNA]</scope>
    <source>
        <strain evidence="15 16">DSM 18289</strain>
    </source>
</reference>
<evidence type="ECO:0000256" key="3">
    <source>
        <dbReference type="ARBA" id="ARBA00012438"/>
    </source>
</evidence>
<dbReference type="InterPro" id="IPR004358">
    <property type="entry name" value="Sig_transdc_His_kin-like_C"/>
</dbReference>
<dbReference type="Pfam" id="PF02518">
    <property type="entry name" value="HATPase_c"/>
    <property type="match status" value="1"/>
</dbReference>
<dbReference type="GO" id="GO:0005524">
    <property type="term" value="F:ATP binding"/>
    <property type="evidence" value="ECO:0007669"/>
    <property type="project" value="UniProtKB-KW"/>
</dbReference>
<sequence>MKEMQAPHHDSQQANLNDLPDRSLETGPLYRLHHARWALLTMGLGLFWIIQQGDQQYWRGIAVMFLVLIVTMILPRRKKVTRLRAKVQARRRTHVPDLHMRKLAAALPDPCFILDSRGIVRFTNKAGTNIFGNVQEGDPITFRIRQPDMLAALEAVMAGGSIEKVEFTHKLRTERMYEAWFTPINLQRDKSRSTKDEARNPDFILLLFHDQTEQKNIERMRADFVANASHELRTPLASLIGFIETLQGPAKNDVVAHERFLGIMLDQAERMSRLISDLLSLSRIEMKAHVHPETKVDLVKIVKHVADALGPLAMEMGVRIETDIENESERQMVAGDRDELVQVLENLVENAIKYGRDGEKILLSSAPIKDAISGAPFYAIKIRDYGPGIPAEHLPRLTERFYRVDVATSREQKGTGLGLAIVKHILTRHKGRLMVESVAGEGTTFQVRLPLPSHE</sequence>
<evidence type="ECO:0000256" key="11">
    <source>
        <dbReference type="ARBA" id="ARBA00023136"/>
    </source>
</evidence>
<dbReference type="PROSITE" id="PS50109">
    <property type="entry name" value="HIS_KIN"/>
    <property type="match status" value="1"/>
</dbReference>
<evidence type="ECO:0000256" key="1">
    <source>
        <dbReference type="ARBA" id="ARBA00000085"/>
    </source>
</evidence>
<keyword evidence="5" id="KW-0597">Phosphoprotein</keyword>
<dbReference type="PANTHER" id="PTHR45453:SF1">
    <property type="entry name" value="PHOSPHATE REGULON SENSOR PROTEIN PHOR"/>
    <property type="match status" value="1"/>
</dbReference>
<name>A0A285PNA5_9HYPH</name>
<keyword evidence="9" id="KW-0067">ATP-binding</keyword>
<dbReference type="GO" id="GO:0005886">
    <property type="term" value="C:plasma membrane"/>
    <property type="evidence" value="ECO:0007669"/>
    <property type="project" value="UniProtKB-SubCell"/>
</dbReference>
<dbReference type="CDD" id="cd00082">
    <property type="entry name" value="HisKA"/>
    <property type="match status" value="1"/>
</dbReference>
<evidence type="ECO:0000256" key="6">
    <source>
        <dbReference type="ARBA" id="ARBA00022679"/>
    </source>
</evidence>
<evidence type="ECO:0000256" key="4">
    <source>
        <dbReference type="ARBA" id="ARBA00022475"/>
    </source>
</evidence>
<keyword evidence="11 13" id="KW-0472">Membrane</keyword>
<dbReference type="Pfam" id="PF00512">
    <property type="entry name" value="HisKA"/>
    <property type="match status" value="1"/>
</dbReference>
<proteinExistence type="predicted"/>
<evidence type="ECO:0000256" key="13">
    <source>
        <dbReference type="SAM" id="Phobius"/>
    </source>
</evidence>
<evidence type="ECO:0000256" key="9">
    <source>
        <dbReference type="ARBA" id="ARBA00022840"/>
    </source>
</evidence>
<accession>A0A285PNA5</accession>
<feature type="region of interest" description="Disordered" evidence="12">
    <location>
        <begin position="1"/>
        <end position="20"/>
    </location>
</feature>
<dbReference type="Gene3D" id="3.30.565.10">
    <property type="entry name" value="Histidine kinase-like ATPase, C-terminal domain"/>
    <property type="match status" value="1"/>
</dbReference>
<evidence type="ECO:0000313" key="15">
    <source>
        <dbReference type="EMBL" id="SNZ21616.1"/>
    </source>
</evidence>
<evidence type="ECO:0000313" key="16">
    <source>
        <dbReference type="Proteomes" id="UP000219439"/>
    </source>
</evidence>
<dbReference type="CDD" id="cd00075">
    <property type="entry name" value="HATPase"/>
    <property type="match status" value="1"/>
</dbReference>
<protein>
    <recommendedName>
        <fullName evidence="3">histidine kinase</fullName>
        <ecNumber evidence="3">2.7.13.3</ecNumber>
    </recommendedName>
</protein>
<evidence type="ECO:0000256" key="7">
    <source>
        <dbReference type="ARBA" id="ARBA00022741"/>
    </source>
</evidence>
<dbReference type="EMBL" id="OBEL01000010">
    <property type="protein sequence ID" value="SNZ21616.1"/>
    <property type="molecule type" value="Genomic_DNA"/>
</dbReference>
<dbReference type="InterPro" id="IPR005467">
    <property type="entry name" value="His_kinase_dom"/>
</dbReference>
<dbReference type="SUPFAM" id="SSF47384">
    <property type="entry name" value="Homodimeric domain of signal transducing histidine kinase"/>
    <property type="match status" value="1"/>
</dbReference>
<keyword evidence="16" id="KW-1185">Reference proteome</keyword>
<dbReference type="InterPro" id="IPR035965">
    <property type="entry name" value="PAS-like_dom_sf"/>
</dbReference>
<gene>
    <name evidence="15" type="ORF">SAMN06265368_4740</name>
</gene>
<organism evidence="15 16">
    <name type="scientific">Cohaesibacter gelatinilyticus</name>
    <dbReference type="NCBI Taxonomy" id="372072"/>
    <lineage>
        <taxon>Bacteria</taxon>
        <taxon>Pseudomonadati</taxon>
        <taxon>Pseudomonadota</taxon>
        <taxon>Alphaproteobacteria</taxon>
        <taxon>Hyphomicrobiales</taxon>
        <taxon>Cohaesibacteraceae</taxon>
    </lineage>
</organism>
<feature type="transmembrane region" description="Helical" evidence="13">
    <location>
        <begin position="57"/>
        <end position="74"/>
    </location>
</feature>
<evidence type="ECO:0000256" key="2">
    <source>
        <dbReference type="ARBA" id="ARBA00004236"/>
    </source>
</evidence>
<dbReference type="SUPFAM" id="SSF55785">
    <property type="entry name" value="PYP-like sensor domain (PAS domain)"/>
    <property type="match status" value="1"/>
</dbReference>
<dbReference type="FunFam" id="1.10.287.130:FF:000008">
    <property type="entry name" value="Two-component sensor histidine kinase"/>
    <property type="match status" value="1"/>
</dbReference>
<dbReference type="SMART" id="SM00388">
    <property type="entry name" value="HisKA"/>
    <property type="match status" value="1"/>
</dbReference>
<evidence type="ECO:0000256" key="12">
    <source>
        <dbReference type="SAM" id="MobiDB-lite"/>
    </source>
</evidence>
<evidence type="ECO:0000256" key="5">
    <source>
        <dbReference type="ARBA" id="ARBA00022553"/>
    </source>
</evidence>
<dbReference type="Gene3D" id="1.10.287.130">
    <property type="match status" value="1"/>
</dbReference>
<dbReference type="InterPro" id="IPR036890">
    <property type="entry name" value="HATPase_C_sf"/>
</dbReference>
<dbReference type="InterPro" id="IPR003661">
    <property type="entry name" value="HisK_dim/P_dom"/>
</dbReference>
<feature type="compositionally biased region" description="Basic and acidic residues" evidence="12">
    <location>
        <begin position="1"/>
        <end position="11"/>
    </location>
</feature>
<dbReference type="EC" id="2.7.13.3" evidence="3"/>
<keyword evidence="8 15" id="KW-0418">Kinase</keyword>
<evidence type="ECO:0000259" key="14">
    <source>
        <dbReference type="PROSITE" id="PS50109"/>
    </source>
</evidence>
<keyword evidence="7" id="KW-0547">Nucleotide-binding</keyword>
<dbReference type="InterPro" id="IPR003594">
    <property type="entry name" value="HATPase_dom"/>
</dbReference>
<keyword evidence="10" id="KW-0902">Two-component regulatory system</keyword>
<comment type="catalytic activity">
    <reaction evidence="1">
        <text>ATP + protein L-histidine = ADP + protein N-phospho-L-histidine.</text>
        <dbReference type="EC" id="2.7.13.3"/>
    </reaction>
</comment>
<dbReference type="Gene3D" id="3.30.450.20">
    <property type="entry name" value="PAS domain"/>
    <property type="match status" value="1"/>
</dbReference>
<dbReference type="GO" id="GO:0000155">
    <property type="term" value="F:phosphorelay sensor kinase activity"/>
    <property type="evidence" value="ECO:0007669"/>
    <property type="project" value="InterPro"/>
</dbReference>
<dbReference type="GO" id="GO:0016036">
    <property type="term" value="P:cellular response to phosphate starvation"/>
    <property type="evidence" value="ECO:0007669"/>
    <property type="project" value="TreeGrafter"/>
</dbReference>
<feature type="domain" description="Histidine kinase" evidence="14">
    <location>
        <begin position="227"/>
        <end position="453"/>
    </location>
</feature>
<comment type="subcellular location">
    <subcellularLocation>
        <location evidence="2">Cell membrane</location>
    </subcellularLocation>
</comment>
<dbReference type="InterPro" id="IPR050351">
    <property type="entry name" value="BphY/WalK/GraS-like"/>
</dbReference>
<dbReference type="SMART" id="SM00387">
    <property type="entry name" value="HATPase_c"/>
    <property type="match status" value="1"/>
</dbReference>
<evidence type="ECO:0000256" key="8">
    <source>
        <dbReference type="ARBA" id="ARBA00022777"/>
    </source>
</evidence>
<keyword evidence="6" id="KW-0808">Transferase</keyword>
<keyword evidence="4" id="KW-1003">Cell membrane</keyword>
<feature type="transmembrane region" description="Helical" evidence="13">
    <location>
        <begin position="34"/>
        <end position="51"/>
    </location>
</feature>
<dbReference type="Proteomes" id="UP000219439">
    <property type="component" value="Unassembled WGS sequence"/>
</dbReference>
<dbReference type="GO" id="GO:0004721">
    <property type="term" value="F:phosphoprotein phosphatase activity"/>
    <property type="evidence" value="ECO:0007669"/>
    <property type="project" value="TreeGrafter"/>
</dbReference>
<dbReference type="PANTHER" id="PTHR45453">
    <property type="entry name" value="PHOSPHATE REGULON SENSOR PROTEIN PHOR"/>
    <property type="match status" value="1"/>
</dbReference>
<dbReference type="InterPro" id="IPR036097">
    <property type="entry name" value="HisK_dim/P_sf"/>
</dbReference>
<evidence type="ECO:0000256" key="10">
    <source>
        <dbReference type="ARBA" id="ARBA00023012"/>
    </source>
</evidence>
<dbReference type="SUPFAM" id="SSF55874">
    <property type="entry name" value="ATPase domain of HSP90 chaperone/DNA topoisomerase II/histidine kinase"/>
    <property type="match status" value="1"/>
</dbReference>
<dbReference type="FunFam" id="3.30.565.10:FF:000006">
    <property type="entry name" value="Sensor histidine kinase WalK"/>
    <property type="match status" value="1"/>
</dbReference>
<dbReference type="AlphaFoldDB" id="A0A285PNA5"/>
<dbReference type="RefSeq" id="WP_244580198.1">
    <property type="nucleotide sequence ID" value="NZ_OBEL01000010.1"/>
</dbReference>
<keyword evidence="13" id="KW-1133">Transmembrane helix</keyword>